<evidence type="ECO:0000256" key="4">
    <source>
        <dbReference type="ARBA" id="ARBA00022475"/>
    </source>
</evidence>
<evidence type="ECO:0000256" key="1">
    <source>
        <dbReference type="ARBA" id="ARBA00004417"/>
    </source>
</evidence>
<evidence type="ECO:0000256" key="7">
    <source>
        <dbReference type="ARBA" id="ARBA00023136"/>
    </source>
</evidence>
<evidence type="ECO:0000313" key="10">
    <source>
        <dbReference type="Proteomes" id="UP000600101"/>
    </source>
</evidence>
<dbReference type="InterPro" id="IPR050388">
    <property type="entry name" value="ABC_Ni/Peptide_Import"/>
</dbReference>
<dbReference type="InterPro" id="IPR003439">
    <property type="entry name" value="ABC_transporter-like_ATP-bd"/>
</dbReference>
<dbReference type="EMBL" id="JACOMF010000001">
    <property type="protein sequence ID" value="MBC4013738.1"/>
    <property type="molecule type" value="Genomic_DNA"/>
</dbReference>
<keyword evidence="7" id="KW-0472">Membrane</keyword>
<evidence type="ECO:0000256" key="3">
    <source>
        <dbReference type="ARBA" id="ARBA00022448"/>
    </source>
</evidence>
<dbReference type="PANTHER" id="PTHR43297:SF2">
    <property type="entry name" value="DIPEPTIDE TRANSPORT ATP-BINDING PROTEIN DPPD"/>
    <property type="match status" value="1"/>
</dbReference>
<dbReference type="AlphaFoldDB" id="A0A9X0UBX2"/>
<dbReference type="InterPro" id="IPR013563">
    <property type="entry name" value="Oligopep_ABC_C"/>
</dbReference>
<dbReference type="GO" id="GO:0005886">
    <property type="term" value="C:plasma membrane"/>
    <property type="evidence" value="ECO:0007669"/>
    <property type="project" value="UniProtKB-SubCell"/>
</dbReference>
<organism evidence="9 10">
    <name type="scientific">Siccirubricoccus deserti</name>
    <dbReference type="NCBI Taxonomy" id="2013562"/>
    <lineage>
        <taxon>Bacteria</taxon>
        <taxon>Pseudomonadati</taxon>
        <taxon>Pseudomonadota</taxon>
        <taxon>Alphaproteobacteria</taxon>
        <taxon>Acetobacterales</taxon>
        <taxon>Roseomonadaceae</taxon>
        <taxon>Siccirubricoccus</taxon>
    </lineage>
</organism>
<dbReference type="PROSITE" id="PS50893">
    <property type="entry name" value="ABC_TRANSPORTER_2"/>
    <property type="match status" value="1"/>
</dbReference>
<comment type="caution">
    <text evidence="9">The sequence shown here is derived from an EMBL/GenBank/DDBJ whole genome shotgun (WGS) entry which is preliminary data.</text>
</comment>
<dbReference type="Proteomes" id="UP000600101">
    <property type="component" value="Unassembled WGS sequence"/>
</dbReference>
<dbReference type="CDD" id="cd03257">
    <property type="entry name" value="ABC_NikE_OppD_transporters"/>
    <property type="match status" value="1"/>
</dbReference>
<dbReference type="SMART" id="SM00382">
    <property type="entry name" value="AAA"/>
    <property type="match status" value="1"/>
</dbReference>
<evidence type="ECO:0000256" key="2">
    <source>
        <dbReference type="ARBA" id="ARBA00005417"/>
    </source>
</evidence>
<feature type="domain" description="ABC transporter" evidence="8">
    <location>
        <begin position="15"/>
        <end position="264"/>
    </location>
</feature>
<dbReference type="GO" id="GO:0005524">
    <property type="term" value="F:ATP binding"/>
    <property type="evidence" value="ECO:0007669"/>
    <property type="project" value="UniProtKB-KW"/>
</dbReference>
<dbReference type="InterPro" id="IPR003593">
    <property type="entry name" value="AAA+_ATPase"/>
</dbReference>
<evidence type="ECO:0000256" key="6">
    <source>
        <dbReference type="ARBA" id="ARBA00022840"/>
    </source>
</evidence>
<keyword evidence="5" id="KW-0547">Nucleotide-binding</keyword>
<keyword evidence="10" id="KW-1185">Reference proteome</keyword>
<comment type="subcellular location">
    <subcellularLocation>
        <location evidence="1">Cell inner membrane</location>
        <topology evidence="1">Peripheral membrane protein</topology>
    </subcellularLocation>
</comment>
<dbReference type="GO" id="GO:0016887">
    <property type="term" value="F:ATP hydrolysis activity"/>
    <property type="evidence" value="ECO:0007669"/>
    <property type="project" value="InterPro"/>
</dbReference>
<reference evidence="9" key="1">
    <citation type="submission" date="2020-08" db="EMBL/GenBank/DDBJ databases">
        <authorList>
            <person name="Hu Y."/>
            <person name="Nguyen S.V."/>
            <person name="Li F."/>
            <person name="Fanning S."/>
        </authorList>
    </citation>
    <scope>NUCLEOTIDE SEQUENCE</scope>
    <source>
        <strain evidence="9">SYSU D8009</strain>
    </source>
</reference>
<dbReference type="InterPro" id="IPR027417">
    <property type="entry name" value="P-loop_NTPase"/>
</dbReference>
<accession>A0A9X0UBX2</accession>
<dbReference type="GO" id="GO:0015833">
    <property type="term" value="P:peptide transport"/>
    <property type="evidence" value="ECO:0007669"/>
    <property type="project" value="InterPro"/>
</dbReference>
<evidence type="ECO:0000256" key="5">
    <source>
        <dbReference type="ARBA" id="ARBA00022741"/>
    </source>
</evidence>
<gene>
    <name evidence="9" type="ORF">H7965_00255</name>
</gene>
<dbReference type="Gene3D" id="3.40.50.300">
    <property type="entry name" value="P-loop containing nucleotide triphosphate hydrolases"/>
    <property type="match status" value="1"/>
</dbReference>
<dbReference type="GO" id="GO:0055085">
    <property type="term" value="P:transmembrane transport"/>
    <property type="evidence" value="ECO:0007669"/>
    <property type="project" value="UniProtKB-ARBA"/>
</dbReference>
<dbReference type="NCBIfam" id="TIGR01727">
    <property type="entry name" value="oligo_HPY"/>
    <property type="match status" value="1"/>
</dbReference>
<dbReference type="Pfam" id="PF08352">
    <property type="entry name" value="oligo_HPY"/>
    <property type="match status" value="1"/>
</dbReference>
<dbReference type="FunFam" id="3.40.50.300:FF:000016">
    <property type="entry name" value="Oligopeptide ABC transporter ATP-binding component"/>
    <property type="match status" value="1"/>
</dbReference>
<keyword evidence="4" id="KW-1003">Cell membrane</keyword>
<protein>
    <submittedName>
        <fullName evidence="9">ABC transporter ATP-binding protein</fullName>
    </submittedName>
</protein>
<proteinExistence type="inferred from homology"/>
<dbReference type="Pfam" id="PF00005">
    <property type="entry name" value="ABC_tran"/>
    <property type="match status" value="1"/>
</dbReference>
<keyword evidence="3" id="KW-0813">Transport</keyword>
<evidence type="ECO:0000259" key="8">
    <source>
        <dbReference type="PROSITE" id="PS50893"/>
    </source>
</evidence>
<dbReference type="PANTHER" id="PTHR43297">
    <property type="entry name" value="OLIGOPEPTIDE TRANSPORT ATP-BINDING PROTEIN APPD"/>
    <property type="match status" value="1"/>
</dbReference>
<name>A0A9X0UBX2_9PROT</name>
<comment type="similarity">
    <text evidence="2">Belongs to the ABC transporter superfamily.</text>
</comment>
<dbReference type="SUPFAM" id="SSF52540">
    <property type="entry name" value="P-loop containing nucleoside triphosphate hydrolases"/>
    <property type="match status" value="1"/>
</dbReference>
<sequence length="331" mass="35003">MERPAVGTTQAAPLVRMRDVHVRFVTRDRTVHAVNGVDIDLAAGEVLCILGESGSGKSVTMRALMKLLPRFAQVSGSIAVGGRDVTAMSEGELQDFRGSEVAMIFQEPMTALDPVFTIGRQIAETVQRHEGVSRSAAMARALELFELVQIPSAKRRLEAYPHELSGGLRQRAMIAVALACRPKLLLADEPTTALDATVQIQVLLLLRQLQEQLGMGVIFVTHDLGVAGEIADRVAVMYAGKVVEEGPVGALMAGPLHPYPRGLLGATVQAGMRGKRLTTIPGAPPSLETVPTGCAFAPRCAEAEPACSDAVPAPRAPVAGRMARCIHVAGG</sequence>
<keyword evidence="6 9" id="KW-0067">ATP-binding</keyword>
<evidence type="ECO:0000313" key="9">
    <source>
        <dbReference type="EMBL" id="MBC4013738.1"/>
    </source>
</evidence>